<dbReference type="EMBL" id="CP100355">
    <property type="protein sequence ID" value="UTF54368.1"/>
    <property type="molecule type" value="Genomic_DNA"/>
</dbReference>
<proteinExistence type="predicted"/>
<dbReference type="GO" id="GO:0016787">
    <property type="term" value="F:hydrolase activity"/>
    <property type="evidence" value="ECO:0007669"/>
    <property type="project" value="UniProtKB-KW"/>
</dbReference>
<sequence>MNGLETPLPANATLLLIDVQRGFDDPVWGERNNPDAEARIADLLAAWRETGRPVVHAKHCSTEAGSPLRPDRPGNAFKTIGEPEGGEPVLEKRVNGAFVDTDLEERLRERDVETVVLCGFTTDHCVSTTTRMAENRGFDPIVVADATATFDRESHDGTTYDAETSHRLALAHLNREFATIAETGAVVDATRA</sequence>
<dbReference type="GeneID" id="73289090"/>
<dbReference type="PANTHER" id="PTHR43540">
    <property type="entry name" value="PEROXYUREIDOACRYLATE/UREIDOACRYLATE AMIDOHYDROLASE-RELATED"/>
    <property type="match status" value="1"/>
</dbReference>
<dbReference type="Pfam" id="PF00857">
    <property type="entry name" value="Isochorismatase"/>
    <property type="match status" value="1"/>
</dbReference>
<dbReference type="Gene3D" id="3.40.50.850">
    <property type="entry name" value="Isochorismatase-like"/>
    <property type="match status" value="1"/>
</dbReference>
<organism evidence="4 5">
    <name type="scientific">Natronosalvus rutilus</name>
    <dbReference type="NCBI Taxonomy" id="2953753"/>
    <lineage>
        <taxon>Archaea</taxon>
        <taxon>Methanobacteriati</taxon>
        <taxon>Methanobacteriota</taxon>
        <taxon>Stenosarchaea group</taxon>
        <taxon>Halobacteria</taxon>
        <taxon>Halobacteriales</taxon>
        <taxon>Natrialbaceae</taxon>
        <taxon>Natronosalvus</taxon>
    </lineage>
</organism>
<feature type="region of interest" description="Disordered" evidence="2">
    <location>
        <begin position="58"/>
        <end position="88"/>
    </location>
</feature>
<keyword evidence="5" id="KW-1185">Reference proteome</keyword>
<evidence type="ECO:0000313" key="5">
    <source>
        <dbReference type="Proteomes" id="UP001056855"/>
    </source>
</evidence>
<dbReference type="InterPro" id="IPR036380">
    <property type="entry name" value="Isochorismatase-like_sf"/>
</dbReference>
<evidence type="ECO:0000313" key="4">
    <source>
        <dbReference type="EMBL" id="UTF54368.1"/>
    </source>
</evidence>
<protein>
    <submittedName>
        <fullName evidence="4">Cysteine hydrolase</fullName>
    </submittedName>
</protein>
<evidence type="ECO:0000256" key="1">
    <source>
        <dbReference type="ARBA" id="ARBA00022801"/>
    </source>
</evidence>
<accession>A0A9E7NCC1</accession>
<dbReference type="InterPro" id="IPR050272">
    <property type="entry name" value="Isochorismatase-like_hydrls"/>
</dbReference>
<dbReference type="SUPFAM" id="SSF52499">
    <property type="entry name" value="Isochorismatase-like hydrolases"/>
    <property type="match status" value="1"/>
</dbReference>
<dbReference type="PANTHER" id="PTHR43540:SF1">
    <property type="entry name" value="ISOCHORISMATASE HYDROLASE"/>
    <property type="match status" value="1"/>
</dbReference>
<evidence type="ECO:0000256" key="2">
    <source>
        <dbReference type="SAM" id="MobiDB-lite"/>
    </source>
</evidence>
<reference evidence="4" key="1">
    <citation type="submission" date="2022-06" db="EMBL/GenBank/DDBJ databases">
        <title>Diverse halophilic archaea isolated from saline environments.</title>
        <authorList>
            <person name="Cui H.-L."/>
        </authorList>
    </citation>
    <scope>NUCLEOTIDE SEQUENCE</scope>
    <source>
        <strain evidence="4">WLHS1</strain>
    </source>
</reference>
<dbReference type="KEGG" id="sawl:NGM29_03550"/>
<gene>
    <name evidence="4" type="ORF">NGM29_03550</name>
</gene>
<dbReference type="RefSeq" id="WP_254159014.1">
    <property type="nucleotide sequence ID" value="NZ_CP100355.1"/>
</dbReference>
<dbReference type="Proteomes" id="UP001056855">
    <property type="component" value="Chromosome"/>
</dbReference>
<dbReference type="InterPro" id="IPR000868">
    <property type="entry name" value="Isochorismatase-like_dom"/>
</dbReference>
<dbReference type="CDD" id="cd01014">
    <property type="entry name" value="nicotinamidase_related"/>
    <property type="match status" value="1"/>
</dbReference>
<dbReference type="AlphaFoldDB" id="A0A9E7NCC1"/>
<name>A0A9E7NCC1_9EURY</name>
<evidence type="ECO:0000259" key="3">
    <source>
        <dbReference type="Pfam" id="PF00857"/>
    </source>
</evidence>
<feature type="domain" description="Isochorismatase-like" evidence="3">
    <location>
        <begin position="13"/>
        <end position="157"/>
    </location>
</feature>
<keyword evidence="1 4" id="KW-0378">Hydrolase</keyword>